<evidence type="ECO:0000256" key="5">
    <source>
        <dbReference type="ARBA" id="ARBA00023136"/>
    </source>
</evidence>
<dbReference type="Gene3D" id="1.20.1250.20">
    <property type="entry name" value="MFS general substrate transporter like domains"/>
    <property type="match status" value="1"/>
</dbReference>
<organism evidence="7 8">
    <name type="scientific">Kibdelosporangium lantanae</name>
    <dbReference type="NCBI Taxonomy" id="1497396"/>
    <lineage>
        <taxon>Bacteria</taxon>
        <taxon>Bacillati</taxon>
        <taxon>Actinomycetota</taxon>
        <taxon>Actinomycetes</taxon>
        <taxon>Pseudonocardiales</taxon>
        <taxon>Pseudonocardiaceae</taxon>
        <taxon>Kibdelosporangium</taxon>
    </lineage>
</organism>
<dbReference type="InterPro" id="IPR036259">
    <property type="entry name" value="MFS_trans_sf"/>
</dbReference>
<comment type="subcellular location">
    <subcellularLocation>
        <location evidence="1">Cell membrane</location>
        <topology evidence="1">Multi-pass membrane protein</topology>
    </subcellularLocation>
</comment>
<evidence type="ECO:0000256" key="6">
    <source>
        <dbReference type="SAM" id="Phobius"/>
    </source>
</evidence>
<keyword evidence="3 6" id="KW-0812">Transmembrane</keyword>
<dbReference type="SUPFAM" id="SSF103473">
    <property type="entry name" value="MFS general substrate transporter"/>
    <property type="match status" value="1"/>
</dbReference>
<evidence type="ECO:0000313" key="8">
    <source>
        <dbReference type="Proteomes" id="UP001597045"/>
    </source>
</evidence>
<evidence type="ECO:0000256" key="1">
    <source>
        <dbReference type="ARBA" id="ARBA00004651"/>
    </source>
</evidence>
<keyword evidence="8" id="KW-1185">Reference proteome</keyword>
<keyword evidence="5 6" id="KW-0472">Membrane</keyword>
<dbReference type="Proteomes" id="UP001597045">
    <property type="component" value="Unassembled WGS sequence"/>
</dbReference>
<evidence type="ECO:0000256" key="4">
    <source>
        <dbReference type="ARBA" id="ARBA00022989"/>
    </source>
</evidence>
<dbReference type="PANTHER" id="PTHR43124">
    <property type="entry name" value="PURINE EFFLUX PUMP PBUE"/>
    <property type="match status" value="1"/>
</dbReference>
<keyword evidence="4 6" id="KW-1133">Transmembrane helix</keyword>
<feature type="transmembrane region" description="Helical" evidence="6">
    <location>
        <begin position="52"/>
        <end position="70"/>
    </location>
</feature>
<name>A0ABW3M858_9PSEU</name>
<dbReference type="InterPro" id="IPR050189">
    <property type="entry name" value="MFS_Efflux_Transporters"/>
</dbReference>
<feature type="transmembrane region" description="Helical" evidence="6">
    <location>
        <begin position="25"/>
        <end position="45"/>
    </location>
</feature>
<evidence type="ECO:0000256" key="3">
    <source>
        <dbReference type="ARBA" id="ARBA00022692"/>
    </source>
</evidence>
<dbReference type="EMBL" id="JBHTIS010000515">
    <property type="protein sequence ID" value="MFD1046085.1"/>
    <property type="molecule type" value="Genomic_DNA"/>
</dbReference>
<sequence length="153" mass="15864">MAHNIIYTYVTDFLRYADMSDQTGWVLFAFGVTSVLSVVIVGVHIDQHLRGLIVGSTVLFAVAVLVLAVLSGVPALVYIAVAAWGFAFGSSPSLFIHRAISATGDAAHVAQWIVISFISGSIALGGFVGGVLVDNVGTGSIMWASLALLLAAA</sequence>
<evidence type="ECO:0000313" key="7">
    <source>
        <dbReference type="EMBL" id="MFD1046085.1"/>
    </source>
</evidence>
<keyword evidence="2" id="KW-1003">Cell membrane</keyword>
<feature type="non-terminal residue" evidence="7">
    <location>
        <position position="153"/>
    </location>
</feature>
<comment type="caution">
    <text evidence="7">The sequence shown here is derived from an EMBL/GenBank/DDBJ whole genome shotgun (WGS) entry which is preliminary data.</text>
</comment>
<reference evidence="8" key="1">
    <citation type="journal article" date="2019" name="Int. J. Syst. Evol. Microbiol.">
        <title>The Global Catalogue of Microorganisms (GCM) 10K type strain sequencing project: providing services to taxonomists for standard genome sequencing and annotation.</title>
        <authorList>
            <consortium name="The Broad Institute Genomics Platform"/>
            <consortium name="The Broad Institute Genome Sequencing Center for Infectious Disease"/>
            <person name="Wu L."/>
            <person name="Ma J."/>
        </authorList>
    </citation>
    <scope>NUCLEOTIDE SEQUENCE [LARGE SCALE GENOMIC DNA]</scope>
    <source>
        <strain evidence="8">JCM 31486</strain>
    </source>
</reference>
<proteinExistence type="predicted"/>
<feature type="transmembrane region" description="Helical" evidence="6">
    <location>
        <begin position="109"/>
        <end position="129"/>
    </location>
</feature>
<accession>A0ABW3M858</accession>
<dbReference type="PANTHER" id="PTHR43124:SF3">
    <property type="entry name" value="CHLORAMPHENICOL EFFLUX PUMP RV0191"/>
    <property type="match status" value="1"/>
</dbReference>
<protein>
    <submittedName>
        <fullName evidence="7">MFS transporter</fullName>
    </submittedName>
</protein>
<gene>
    <name evidence="7" type="ORF">ACFQ1S_11175</name>
</gene>
<feature type="transmembrane region" description="Helical" evidence="6">
    <location>
        <begin position="76"/>
        <end position="97"/>
    </location>
</feature>
<evidence type="ECO:0000256" key="2">
    <source>
        <dbReference type="ARBA" id="ARBA00022475"/>
    </source>
</evidence>